<evidence type="ECO:0000259" key="9">
    <source>
        <dbReference type="PROSITE" id="PS51755"/>
    </source>
</evidence>
<dbReference type="GO" id="GO:0000976">
    <property type="term" value="F:transcription cis-regulatory region binding"/>
    <property type="evidence" value="ECO:0007669"/>
    <property type="project" value="TreeGrafter"/>
</dbReference>
<dbReference type="AlphaFoldDB" id="A0A4Y3NEY7"/>
<dbReference type="InterPro" id="IPR001867">
    <property type="entry name" value="OmpR/PhoB-type_DNA-bd"/>
</dbReference>
<dbReference type="Gene3D" id="6.10.250.690">
    <property type="match status" value="1"/>
</dbReference>
<feature type="DNA-binding region" description="OmpR/PhoB-type" evidence="7">
    <location>
        <begin position="124"/>
        <end position="219"/>
    </location>
</feature>
<evidence type="ECO:0000256" key="1">
    <source>
        <dbReference type="ARBA" id="ARBA00022553"/>
    </source>
</evidence>
<evidence type="ECO:0000256" key="4">
    <source>
        <dbReference type="ARBA" id="ARBA00023125"/>
    </source>
</evidence>
<evidence type="ECO:0000256" key="7">
    <source>
        <dbReference type="PROSITE-ProRule" id="PRU01091"/>
    </source>
</evidence>
<dbReference type="GO" id="GO:0006355">
    <property type="term" value="P:regulation of DNA-templated transcription"/>
    <property type="evidence" value="ECO:0007669"/>
    <property type="project" value="InterPro"/>
</dbReference>
<dbReference type="SMART" id="SM00448">
    <property type="entry name" value="REC"/>
    <property type="match status" value="1"/>
</dbReference>
<evidence type="ECO:0000256" key="5">
    <source>
        <dbReference type="ARBA" id="ARBA00023163"/>
    </source>
</evidence>
<keyword evidence="11" id="KW-1185">Reference proteome</keyword>
<evidence type="ECO:0000256" key="3">
    <source>
        <dbReference type="ARBA" id="ARBA00023015"/>
    </source>
</evidence>
<dbReference type="Pfam" id="PF00486">
    <property type="entry name" value="Trans_reg_C"/>
    <property type="match status" value="1"/>
</dbReference>
<organism evidence="10 11">
    <name type="scientific">Paenarthrobacter aurescens</name>
    <name type="common">Arthrobacter aurescens</name>
    <dbReference type="NCBI Taxonomy" id="43663"/>
    <lineage>
        <taxon>Bacteria</taxon>
        <taxon>Bacillati</taxon>
        <taxon>Actinomycetota</taxon>
        <taxon>Actinomycetes</taxon>
        <taxon>Micrococcales</taxon>
        <taxon>Micrococcaceae</taxon>
        <taxon>Paenarthrobacter</taxon>
    </lineage>
</organism>
<gene>
    <name evidence="10" type="ORF">AAU01_03560</name>
</gene>
<dbReference type="SMART" id="SM00862">
    <property type="entry name" value="Trans_reg_C"/>
    <property type="match status" value="1"/>
</dbReference>
<dbReference type="OrthoDB" id="3197131at2"/>
<dbReference type="InterPro" id="IPR011006">
    <property type="entry name" value="CheY-like_superfamily"/>
</dbReference>
<dbReference type="GO" id="GO:0032993">
    <property type="term" value="C:protein-DNA complex"/>
    <property type="evidence" value="ECO:0007669"/>
    <property type="project" value="TreeGrafter"/>
</dbReference>
<dbReference type="Gene3D" id="1.10.10.10">
    <property type="entry name" value="Winged helix-like DNA-binding domain superfamily/Winged helix DNA-binding domain"/>
    <property type="match status" value="1"/>
</dbReference>
<dbReference type="SUPFAM" id="SSF52172">
    <property type="entry name" value="CheY-like"/>
    <property type="match status" value="1"/>
</dbReference>
<comment type="caution">
    <text evidence="10">The sequence shown here is derived from an EMBL/GenBank/DDBJ whole genome shotgun (WGS) entry which is preliminary data.</text>
</comment>
<dbReference type="InterPro" id="IPR039420">
    <property type="entry name" value="WalR-like"/>
</dbReference>
<dbReference type="PROSITE" id="PS50110">
    <property type="entry name" value="RESPONSE_REGULATORY"/>
    <property type="match status" value="1"/>
</dbReference>
<proteinExistence type="predicted"/>
<feature type="domain" description="Response regulatory" evidence="8">
    <location>
        <begin position="3"/>
        <end position="117"/>
    </location>
</feature>
<evidence type="ECO:0000313" key="10">
    <source>
        <dbReference type="EMBL" id="GEB17601.1"/>
    </source>
</evidence>
<keyword evidence="4 7" id="KW-0238">DNA-binding</keyword>
<feature type="domain" description="OmpR/PhoB-type" evidence="9">
    <location>
        <begin position="124"/>
        <end position="219"/>
    </location>
</feature>
<dbReference type="InterPro" id="IPR036388">
    <property type="entry name" value="WH-like_DNA-bd_sf"/>
</dbReference>
<feature type="modified residue" description="4-aspartylphosphate" evidence="6">
    <location>
        <position position="52"/>
    </location>
</feature>
<dbReference type="Proteomes" id="UP000317715">
    <property type="component" value="Unassembled WGS sequence"/>
</dbReference>
<protein>
    <submittedName>
        <fullName evidence="10">DNA-binding response regulator</fullName>
    </submittedName>
</protein>
<dbReference type="Pfam" id="PF00072">
    <property type="entry name" value="Response_reg"/>
    <property type="match status" value="1"/>
</dbReference>
<dbReference type="EMBL" id="BJMD01000002">
    <property type="protein sequence ID" value="GEB17601.1"/>
    <property type="molecule type" value="Genomic_DNA"/>
</dbReference>
<dbReference type="RefSeq" id="WP_141281114.1">
    <property type="nucleotide sequence ID" value="NZ_BAAAWK010000001.1"/>
</dbReference>
<keyword evidence="2" id="KW-0902">Two-component regulatory system</keyword>
<dbReference type="PANTHER" id="PTHR48111">
    <property type="entry name" value="REGULATOR OF RPOS"/>
    <property type="match status" value="1"/>
</dbReference>
<dbReference type="Gene3D" id="3.40.50.2300">
    <property type="match status" value="1"/>
</dbReference>
<dbReference type="FunFam" id="1.10.10.10:FF:000005">
    <property type="entry name" value="Two-component system response regulator"/>
    <property type="match status" value="1"/>
</dbReference>
<keyword evidence="3" id="KW-0805">Transcription regulation</keyword>
<reference evidence="10 11" key="1">
    <citation type="submission" date="2019-06" db="EMBL/GenBank/DDBJ databases">
        <title>Whole genome shotgun sequence of Paenarthrobacter aurescens NBRC 12136.</title>
        <authorList>
            <person name="Hosoyama A."/>
            <person name="Uohara A."/>
            <person name="Ohji S."/>
            <person name="Ichikawa N."/>
        </authorList>
    </citation>
    <scope>NUCLEOTIDE SEQUENCE [LARGE SCALE GENOMIC DNA]</scope>
    <source>
        <strain evidence="10 11">NBRC 12136</strain>
    </source>
</reference>
<keyword evidence="5" id="KW-0804">Transcription</keyword>
<evidence type="ECO:0000313" key="11">
    <source>
        <dbReference type="Proteomes" id="UP000317715"/>
    </source>
</evidence>
<dbReference type="PROSITE" id="PS51755">
    <property type="entry name" value="OMPR_PHOB"/>
    <property type="match status" value="1"/>
</dbReference>
<accession>A0A4Y3NEY7</accession>
<name>A0A4Y3NEY7_PAEAU</name>
<evidence type="ECO:0000256" key="2">
    <source>
        <dbReference type="ARBA" id="ARBA00023012"/>
    </source>
</evidence>
<dbReference type="GO" id="GO:0005829">
    <property type="term" value="C:cytosol"/>
    <property type="evidence" value="ECO:0007669"/>
    <property type="project" value="TreeGrafter"/>
</dbReference>
<dbReference type="GO" id="GO:0000156">
    <property type="term" value="F:phosphorelay response regulator activity"/>
    <property type="evidence" value="ECO:0007669"/>
    <property type="project" value="TreeGrafter"/>
</dbReference>
<sequence length="219" mass="24187">MSRILIAEDDRRISDFIEKGLRAAGYTCLTVDDGASALLLARSGEFGMIILDIGLPMLSGFEVLERLRSEGSKTPVIVLTASDSVADTVYGLESGANDYMTKPFQFAELLARIRLRLNDDSDSAPVLTLAHEDMVLDLRSRRVRVGEAGADLTAREFSLLEVFLRHPGQVLSREQLISHAWNMDFDPASNVVDVYVRALRAKIGAERLETIRGAGYRLT</sequence>
<keyword evidence="1 6" id="KW-0597">Phosphoprotein</keyword>
<evidence type="ECO:0000256" key="6">
    <source>
        <dbReference type="PROSITE-ProRule" id="PRU00169"/>
    </source>
</evidence>
<evidence type="ECO:0000259" key="8">
    <source>
        <dbReference type="PROSITE" id="PS50110"/>
    </source>
</evidence>
<dbReference type="CDD" id="cd00383">
    <property type="entry name" value="trans_reg_C"/>
    <property type="match status" value="1"/>
</dbReference>
<dbReference type="PANTHER" id="PTHR48111:SF38">
    <property type="entry name" value="TWO-COMPONENT RESPONSE REGULATOR"/>
    <property type="match status" value="1"/>
</dbReference>
<dbReference type="GeneID" id="97302177"/>
<dbReference type="InterPro" id="IPR001789">
    <property type="entry name" value="Sig_transdc_resp-reg_receiver"/>
</dbReference>